<dbReference type="EMBL" id="BABS01000149">
    <property type="protein sequence ID" value="GAA09989.1"/>
    <property type="molecule type" value="Genomic_DNA"/>
</dbReference>
<name>F7VHZ4_9PROT</name>
<dbReference type="Proteomes" id="UP000004319">
    <property type="component" value="Unassembled WGS sequence"/>
</dbReference>
<dbReference type="AlphaFoldDB" id="F7VHZ4"/>
<reference evidence="1 2" key="1">
    <citation type="journal article" date="2011" name="Biochem. Biophys. Res. Commun.">
        <title>Increased number of Arginine-based salt bridges contributes to the thermotolerance of thermotolerant acetic acid bacteria, Acetobacter tropicalis SKU1100.</title>
        <authorList>
            <person name="Matsutani M."/>
            <person name="Hirakawa H."/>
            <person name="Nishikura M."/>
            <person name="Soemphol W."/>
            <person name="Ali I.A.I."/>
            <person name="Yakushi T."/>
            <person name="Matsushita K."/>
        </authorList>
    </citation>
    <scope>NUCLEOTIDE SEQUENCE [LARGE SCALE GENOMIC DNA]</scope>
    <source>
        <strain evidence="1 2">NBRC 101654</strain>
    </source>
</reference>
<protein>
    <submittedName>
        <fullName evidence="1">Uncharacterized protein</fullName>
    </submittedName>
</protein>
<proteinExistence type="predicted"/>
<comment type="caution">
    <text evidence="1">The sequence shown here is derived from an EMBL/GenBank/DDBJ whole genome shotgun (WGS) entry which is preliminary data.</text>
</comment>
<sequence length="39" mass="3982">MHKALGASAPARIHMLGRIGCGARVGPSPCFPADAHILT</sequence>
<gene>
    <name evidence="1" type="ORF">ATPR_2993</name>
</gene>
<accession>F7VHZ4</accession>
<evidence type="ECO:0000313" key="1">
    <source>
        <dbReference type="EMBL" id="GAA09989.1"/>
    </source>
</evidence>
<evidence type="ECO:0000313" key="2">
    <source>
        <dbReference type="Proteomes" id="UP000004319"/>
    </source>
</evidence>
<organism evidence="1 2">
    <name type="scientific">Acetobacter tropicalis NBRC 101654</name>
    <dbReference type="NCBI Taxonomy" id="749388"/>
    <lineage>
        <taxon>Bacteria</taxon>
        <taxon>Pseudomonadati</taxon>
        <taxon>Pseudomonadota</taxon>
        <taxon>Alphaproteobacteria</taxon>
        <taxon>Acetobacterales</taxon>
        <taxon>Acetobacteraceae</taxon>
        <taxon>Acetobacter</taxon>
    </lineage>
</organism>